<dbReference type="InterPro" id="IPR025476">
    <property type="entry name" value="Helitron_helicase-like"/>
</dbReference>
<evidence type="ECO:0000313" key="2">
    <source>
        <dbReference type="EMBL" id="KZT40206.1"/>
    </source>
</evidence>
<dbReference type="OrthoDB" id="432234at2759"/>
<dbReference type="AlphaFoldDB" id="A0A166F2G6"/>
<organism evidence="2 3">
    <name type="scientific">Sistotremastrum suecicum HHB10207 ss-3</name>
    <dbReference type="NCBI Taxonomy" id="1314776"/>
    <lineage>
        <taxon>Eukaryota</taxon>
        <taxon>Fungi</taxon>
        <taxon>Dikarya</taxon>
        <taxon>Basidiomycota</taxon>
        <taxon>Agaricomycotina</taxon>
        <taxon>Agaricomycetes</taxon>
        <taxon>Sistotremastrales</taxon>
        <taxon>Sistotremastraceae</taxon>
        <taxon>Sistotremastrum</taxon>
    </lineage>
</organism>
<dbReference type="Proteomes" id="UP000076798">
    <property type="component" value="Unassembled WGS sequence"/>
</dbReference>
<dbReference type="EMBL" id="KV428036">
    <property type="protein sequence ID" value="KZT40206.1"/>
    <property type="molecule type" value="Genomic_DNA"/>
</dbReference>
<feature type="domain" description="Helitron helicase-like" evidence="1">
    <location>
        <begin position="5"/>
        <end position="107"/>
    </location>
</feature>
<gene>
    <name evidence="2" type="ORF">SISSUDRAFT_957991</name>
</gene>
<sequence>LQTYFTVQQRHFDQLADDLLRISSDTLESVADHFEQDRDPRELNETQRHALKLLNKVNTISANIPGSHAAKIKARNEIRAYMGYYGLPHVYLTMNPNATDSPIFQVMI</sequence>
<accession>A0A166F2G6</accession>
<proteinExistence type="predicted"/>
<feature type="non-terminal residue" evidence="2">
    <location>
        <position position="108"/>
    </location>
</feature>
<evidence type="ECO:0000259" key="1">
    <source>
        <dbReference type="Pfam" id="PF14214"/>
    </source>
</evidence>
<evidence type="ECO:0000313" key="3">
    <source>
        <dbReference type="Proteomes" id="UP000076798"/>
    </source>
</evidence>
<reference evidence="2 3" key="1">
    <citation type="journal article" date="2016" name="Mol. Biol. Evol.">
        <title>Comparative Genomics of Early-Diverging Mushroom-Forming Fungi Provides Insights into the Origins of Lignocellulose Decay Capabilities.</title>
        <authorList>
            <person name="Nagy L.G."/>
            <person name="Riley R."/>
            <person name="Tritt A."/>
            <person name="Adam C."/>
            <person name="Daum C."/>
            <person name="Floudas D."/>
            <person name="Sun H."/>
            <person name="Yadav J.S."/>
            <person name="Pangilinan J."/>
            <person name="Larsson K.H."/>
            <person name="Matsuura K."/>
            <person name="Barry K."/>
            <person name="Labutti K."/>
            <person name="Kuo R."/>
            <person name="Ohm R.A."/>
            <person name="Bhattacharya S.S."/>
            <person name="Shirouzu T."/>
            <person name="Yoshinaga Y."/>
            <person name="Martin F.M."/>
            <person name="Grigoriev I.V."/>
            <person name="Hibbett D.S."/>
        </authorList>
    </citation>
    <scope>NUCLEOTIDE SEQUENCE [LARGE SCALE GENOMIC DNA]</scope>
    <source>
        <strain evidence="2 3">HHB10207 ss-3</strain>
    </source>
</reference>
<feature type="non-terminal residue" evidence="2">
    <location>
        <position position="1"/>
    </location>
</feature>
<keyword evidence="3" id="KW-1185">Reference proteome</keyword>
<protein>
    <recommendedName>
        <fullName evidence="1">Helitron helicase-like domain-containing protein</fullName>
    </recommendedName>
</protein>
<name>A0A166F2G6_9AGAM</name>
<dbReference type="Pfam" id="PF14214">
    <property type="entry name" value="Helitron_like_N"/>
    <property type="match status" value="1"/>
</dbReference>